<dbReference type="RefSeq" id="WP_184313614.1">
    <property type="nucleotide sequence ID" value="NZ_JACHEN010000049.1"/>
</dbReference>
<dbReference type="GO" id="GO:0034204">
    <property type="term" value="P:lipid translocation"/>
    <property type="evidence" value="ECO:0007669"/>
    <property type="project" value="TreeGrafter"/>
</dbReference>
<dbReference type="NCBIfam" id="TIGR01695">
    <property type="entry name" value="murJ_mviN"/>
    <property type="match status" value="1"/>
</dbReference>
<comment type="function">
    <text evidence="8 9">Involved in peptidoglycan biosynthesis. Transports lipid-linked peptidoglycan precursors from the inner to the outer leaflet of the cytoplasmic membrane.</text>
</comment>
<dbReference type="PIRSF" id="PIRSF002869">
    <property type="entry name" value="MviN"/>
    <property type="match status" value="1"/>
</dbReference>
<keyword evidence="3 8" id="KW-0812">Transmembrane</keyword>
<evidence type="ECO:0000256" key="1">
    <source>
        <dbReference type="ARBA" id="ARBA00004651"/>
    </source>
</evidence>
<keyword evidence="4 8" id="KW-0133">Cell shape</keyword>
<dbReference type="CDD" id="cd13123">
    <property type="entry name" value="MATE_MurJ_like"/>
    <property type="match status" value="1"/>
</dbReference>
<feature type="transmembrane region" description="Helical" evidence="8">
    <location>
        <begin position="302"/>
        <end position="327"/>
    </location>
</feature>
<feature type="transmembrane region" description="Helical" evidence="8">
    <location>
        <begin position="185"/>
        <end position="207"/>
    </location>
</feature>
<feature type="transmembrane region" description="Helical" evidence="8">
    <location>
        <begin position="477"/>
        <end position="495"/>
    </location>
</feature>
<keyword evidence="5 8" id="KW-0573">Peptidoglycan synthesis</keyword>
<feature type="transmembrane region" description="Helical" evidence="8">
    <location>
        <begin position="156"/>
        <end position="179"/>
    </location>
</feature>
<feature type="transmembrane region" description="Helical" evidence="8">
    <location>
        <begin position="440"/>
        <end position="465"/>
    </location>
</feature>
<name>A0A841L977_9FIRM</name>
<dbReference type="PANTHER" id="PTHR47019:SF1">
    <property type="entry name" value="LIPID II FLIPPASE MURJ"/>
    <property type="match status" value="1"/>
</dbReference>
<keyword evidence="2 8" id="KW-1003">Cell membrane</keyword>
<dbReference type="GO" id="GO:0008360">
    <property type="term" value="P:regulation of cell shape"/>
    <property type="evidence" value="ECO:0007669"/>
    <property type="project" value="UniProtKB-UniRule"/>
</dbReference>
<accession>A0A841L977</accession>
<evidence type="ECO:0000256" key="9">
    <source>
        <dbReference type="PIRNR" id="PIRNR002869"/>
    </source>
</evidence>
<dbReference type="AlphaFoldDB" id="A0A841L977"/>
<comment type="similarity">
    <text evidence="8 9">Belongs to the MurJ/MviN family.</text>
</comment>
<dbReference type="GO" id="GO:0009252">
    <property type="term" value="P:peptidoglycan biosynthetic process"/>
    <property type="evidence" value="ECO:0007669"/>
    <property type="project" value="UniProtKB-UniRule"/>
</dbReference>
<keyword evidence="7 8" id="KW-0472">Membrane</keyword>
<feature type="transmembrane region" description="Helical" evidence="8">
    <location>
        <begin position="129"/>
        <end position="149"/>
    </location>
</feature>
<dbReference type="EMBL" id="JACHEN010000049">
    <property type="protein sequence ID" value="MBB6218805.1"/>
    <property type="molecule type" value="Genomic_DNA"/>
</dbReference>
<evidence type="ECO:0000256" key="7">
    <source>
        <dbReference type="ARBA" id="ARBA00023136"/>
    </source>
</evidence>
<feature type="transmembrane region" description="Helical" evidence="8">
    <location>
        <begin position="268"/>
        <end position="290"/>
    </location>
</feature>
<dbReference type="GO" id="GO:0005886">
    <property type="term" value="C:plasma membrane"/>
    <property type="evidence" value="ECO:0007669"/>
    <property type="project" value="UniProtKB-SubCell"/>
</dbReference>
<proteinExistence type="inferred from homology"/>
<feature type="transmembrane region" description="Helical" evidence="8">
    <location>
        <begin position="7"/>
        <end position="27"/>
    </location>
</feature>
<evidence type="ECO:0000256" key="3">
    <source>
        <dbReference type="ARBA" id="ARBA00022692"/>
    </source>
</evidence>
<evidence type="ECO:0000256" key="5">
    <source>
        <dbReference type="ARBA" id="ARBA00022984"/>
    </source>
</evidence>
<dbReference type="PANTHER" id="PTHR47019">
    <property type="entry name" value="LIPID II FLIPPASE MURJ"/>
    <property type="match status" value="1"/>
</dbReference>
<protein>
    <recommendedName>
        <fullName evidence="8">Probable lipid II flippase MurJ</fullName>
    </recommendedName>
</protein>
<feature type="transmembrane region" description="Helical" evidence="8">
    <location>
        <begin position="90"/>
        <end position="109"/>
    </location>
</feature>
<feature type="transmembrane region" description="Helical" evidence="8">
    <location>
        <begin position="228"/>
        <end position="248"/>
    </location>
</feature>
<dbReference type="Pfam" id="PF03023">
    <property type="entry name" value="MurJ"/>
    <property type="match status" value="1"/>
</dbReference>
<reference evidence="10 11" key="1">
    <citation type="submission" date="2020-08" db="EMBL/GenBank/DDBJ databases">
        <title>Genomic Encyclopedia of Type Strains, Phase IV (KMG-IV): sequencing the most valuable type-strain genomes for metagenomic binning, comparative biology and taxonomic classification.</title>
        <authorList>
            <person name="Goeker M."/>
        </authorList>
    </citation>
    <scope>NUCLEOTIDE SEQUENCE [LARGE SCALE GENOMIC DNA]</scope>
    <source>
        <strain evidence="10 11">DSM 103526</strain>
    </source>
</reference>
<keyword evidence="11" id="KW-1185">Reference proteome</keyword>
<dbReference type="InterPro" id="IPR004268">
    <property type="entry name" value="MurJ"/>
</dbReference>
<comment type="caution">
    <text evidence="10">The sequence shown here is derived from an EMBL/GenBank/DDBJ whole genome shotgun (WGS) entry which is preliminary data.</text>
</comment>
<comment type="subcellular location">
    <subcellularLocation>
        <location evidence="1 8">Cell membrane</location>
        <topology evidence="1 8">Multi-pass membrane protein</topology>
    </subcellularLocation>
</comment>
<evidence type="ECO:0000256" key="4">
    <source>
        <dbReference type="ARBA" id="ARBA00022960"/>
    </source>
</evidence>
<dbReference type="GO" id="GO:0071555">
    <property type="term" value="P:cell wall organization"/>
    <property type="evidence" value="ECO:0007669"/>
    <property type="project" value="UniProtKB-UniRule"/>
</dbReference>
<feature type="transmembrane region" description="Helical" evidence="8">
    <location>
        <begin position="406"/>
        <end position="428"/>
    </location>
</feature>
<keyword evidence="6 8" id="KW-1133">Transmembrane helix</keyword>
<comment type="pathway">
    <text evidence="8">Cell wall biogenesis; peptidoglycan biosynthesis.</text>
</comment>
<dbReference type="HAMAP" id="MF_02078">
    <property type="entry name" value="MurJ_MviN"/>
    <property type="match status" value="1"/>
</dbReference>
<evidence type="ECO:0000313" key="11">
    <source>
        <dbReference type="Proteomes" id="UP000579281"/>
    </source>
</evidence>
<evidence type="ECO:0000256" key="6">
    <source>
        <dbReference type="ARBA" id="ARBA00022989"/>
    </source>
</evidence>
<evidence type="ECO:0000256" key="2">
    <source>
        <dbReference type="ARBA" id="ARBA00022475"/>
    </source>
</evidence>
<keyword evidence="8 9" id="KW-0961">Cell wall biogenesis/degradation</keyword>
<dbReference type="GO" id="GO:0015648">
    <property type="term" value="F:lipid-linked peptidoglycan transporter activity"/>
    <property type="evidence" value="ECO:0007669"/>
    <property type="project" value="UniProtKB-UniRule"/>
</dbReference>
<evidence type="ECO:0000256" key="8">
    <source>
        <dbReference type="HAMAP-Rule" id="MF_02078"/>
    </source>
</evidence>
<keyword evidence="8 9" id="KW-0813">Transport</keyword>
<dbReference type="PRINTS" id="PR01806">
    <property type="entry name" value="VIRFACTRMVIN"/>
</dbReference>
<dbReference type="Proteomes" id="UP000579281">
    <property type="component" value="Unassembled WGS sequence"/>
</dbReference>
<dbReference type="InterPro" id="IPR051050">
    <property type="entry name" value="Lipid_II_flippase_MurJ/MviN"/>
</dbReference>
<feature type="transmembrane region" description="Helical" evidence="8">
    <location>
        <begin position="381"/>
        <end position="400"/>
    </location>
</feature>
<gene>
    <name evidence="8" type="primary">murJ</name>
    <name evidence="10" type="ORF">HNQ80_004980</name>
</gene>
<evidence type="ECO:0000313" key="10">
    <source>
        <dbReference type="EMBL" id="MBB6218805.1"/>
    </source>
</evidence>
<sequence>MEERKKTANTILIVVVLTFLAKFIGFFREALLGSRIGANMASDAYIMAFYTTISNFISIGTAITIAAIPIIVERLTLKGKEEAFALSNQLLNMICLFALTFISISYFYAEKIMSFLAKGFEEEKLILTINLAKIMLPALLCICITYVFVSLLQSLGIFTITSFISVPANIIAIGFLLLYAERYGVQGLAYVTLVGWILQFVIQIPFLRKAGFRYKLSFNFKDELIKRFFKIIVPITAVASVNQINMLLDEMQASNLHHGKVSALYYAGMLYLSIASIMVYGISAVMFPKFAEKAVKMEKRQYGLFVTSIIKLLIFVLLPMTIGIGLLSKPLIRLIFERGVFDREAAVTTGIALALYAFGMIGYAIQDVINKAFYALQDIKIPVKFSVLMMGLNFLLNVVLSRFYDVAGIAFATTSATTLGAIGLMIAFKGKVGTFGGRRLLKSLIKVVFACLFMAVSVILTGMLMDTYFTGVSLSNKIMRVGIPSFVGILVYAVVTLRMKIEEAEYVFNNFIYPVISKIKRKSLI</sequence>
<organism evidence="10 11">
    <name type="scientific">Anaerosolibacter carboniphilus</name>
    <dbReference type="NCBI Taxonomy" id="1417629"/>
    <lineage>
        <taxon>Bacteria</taxon>
        <taxon>Bacillati</taxon>
        <taxon>Bacillota</taxon>
        <taxon>Clostridia</taxon>
        <taxon>Peptostreptococcales</taxon>
        <taxon>Thermotaleaceae</taxon>
        <taxon>Anaerosolibacter</taxon>
    </lineage>
</organism>
<feature type="transmembrane region" description="Helical" evidence="8">
    <location>
        <begin position="347"/>
        <end position="369"/>
    </location>
</feature>
<dbReference type="UniPathway" id="UPA00219"/>
<feature type="transmembrane region" description="Helical" evidence="8">
    <location>
        <begin position="47"/>
        <end position="70"/>
    </location>
</feature>